<protein>
    <submittedName>
        <fullName evidence="2">Uncharacterized protein</fullName>
    </submittedName>
</protein>
<keyword evidence="1" id="KW-0812">Transmembrane</keyword>
<keyword evidence="3" id="KW-1185">Reference proteome</keyword>
<proteinExistence type="predicted"/>
<dbReference type="EMBL" id="QHKM01000005">
    <property type="protein sequence ID" value="RAK65264.1"/>
    <property type="molecule type" value="Genomic_DNA"/>
</dbReference>
<gene>
    <name evidence="2" type="ORF">DLM85_17190</name>
</gene>
<evidence type="ECO:0000313" key="3">
    <source>
        <dbReference type="Proteomes" id="UP000248553"/>
    </source>
</evidence>
<name>A0A328BHA3_9BACT</name>
<evidence type="ECO:0000313" key="2">
    <source>
        <dbReference type="EMBL" id="RAK65264.1"/>
    </source>
</evidence>
<accession>A0A328BHA3</accession>
<dbReference type="OrthoDB" id="1453686at2"/>
<comment type="caution">
    <text evidence="2">The sequence shown here is derived from an EMBL/GenBank/DDBJ whole genome shotgun (WGS) entry which is preliminary data.</text>
</comment>
<sequence length="87" mass="9245">MTHKSKWLLFAPSGLIVVGFGTCLVQWASEMKRNGEPTTQWVAAGTLALGVFNAGLSLFGRGVAESVLYQIKEKPAEPGQAGALPQE</sequence>
<dbReference type="RefSeq" id="WP_111479347.1">
    <property type="nucleotide sequence ID" value="NZ_QHKM01000005.1"/>
</dbReference>
<evidence type="ECO:0000256" key="1">
    <source>
        <dbReference type="SAM" id="Phobius"/>
    </source>
</evidence>
<keyword evidence="1" id="KW-0472">Membrane</keyword>
<reference evidence="3" key="1">
    <citation type="submission" date="2018-05" db="EMBL/GenBank/DDBJ databases">
        <authorList>
            <person name="Nie L."/>
        </authorList>
    </citation>
    <scope>NUCLEOTIDE SEQUENCE [LARGE SCALE GENOMIC DNA]</scope>
    <source>
        <strain evidence="3">NL</strain>
    </source>
</reference>
<feature type="transmembrane region" description="Helical" evidence="1">
    <location>
        <begin position="7"/>
        <end position="29"/>
    </location>
</feature>
<keyword evidence="1" id="KW-1133">Transmembrane helix</keyword>
<dbReference type="AlphaFoldDB" id="A0A328BHA3"/>
<feature type="transmembrane region" description="Helical" evidence="1">
    <location>
        <begin position="41"/>
        <end position="64"/>
    </location>
</feature>
<dbReference type="Proteomes" id="UP000248553">
    <property type="component" value="Unassembled WGS sequence"/>
</dbReference>
<organism evidence="2 3">
    <name type="scientific">Hymenobacter edaphi</name>
    <dbReference type="NCBI Taxonomy" id="2211146"/>
    <lineage>
        <taxon>Bacteria</taxon>
        <taxon>Pseudomonadati</taxon>
        <taxon>Bacteroidota</taxon>
        <taxon>Cytophagia</taxon>
        <taxon>Cytophagales</taxon>
        <taxon>Hymenobacteraceae</taxon>
        <taxon>Hymenobacter</taxon>
    </lineage>
</organism>